<dbReference type="HAMAP" id="MF_01929">
    <property type="entry name" value="PurE_classI"/>
    <property type="match status" value="1"/>
</dbReference>
<dbReference type="Proteomes" id="UP000741360">
    <property type="component" value="Unassembled WGS sequence"/>
</dbReference>
<comment type="function">
    <text evidence="3 4">Catalyzes the conversion of N5-carboxyaminoimidazole ribonucleotide (N5-CAIR) to 4-carboxy-5-aminoimidazole ribonucleotide (CAIR).</text>
</comment>
<accession>A0A932GQH4</accession>
<comment type="pathway">
    <text evidence="3 4">Purine metabolism; IMP biosynthesis via de novo pathway; 5-amino-1-(5-phospho-D-ribosyl)imidazole-4-carboxylate from 5-amino-1-(5-phospho-D-ribosyl)imidazole (N5-CAIR route): step 2/2.</text>
</comment>
<dbReference type="PIRSF" id="PIRSF001338">
    <property type="entry name" value="AIR_carboxylase"/>
    <property type="match status" value="1"/>
</dbReference>
<dbReference type="Pfam" id="PF00731">
    <property type="entry name" value="AIRC"/>
    <property type="match status" value="1"/>
</dbReference>
<dbReference type="SMART" id="SM01001">
    <property type="entry name" value="AIRC"/>
    <property type="match status" value="1"/>
</dbReference>
<reference evidence="7" key="1">
    <citation type="submission" date="2020-07" db="EMBL/GenBank/DDBJ databases">
        <title>Huge and variable diversity of episymbiotic CPR bacteria and DPANN archaea in groundwater ecosystems.</title>
        <authorList>
            <person name="He C.Y."/>
            <person name="Keren R."/>
            <person name="Whittaker M."/>
            <person name="Farag I.F."/>
            <person name="Doudna J."/>
            <person name="Cate J.H.D."/>
            <person name="Banfield J.F."/>
        </authorList>
    </citation>
    <scope>NUCLEOTIDE SEQUENCE</scope>
    <source>
        <strain evidence="7">NC_groundwater_717_Ag_S-0.2um_59_8</strain>
    </source>
</reference>
<evidence type="ECO:0000256" key="5">
    <source>
        <dbReference type="PIRSR" id="PIRSR001338-1"/>
    </source>
</evidence>
<protein>
    <recommendedName>
        <fullName evidence="3 4">N5-carboxyaminoimidazole ribonucleotide mutase</fullName>
        <shortName evidence="3 4">N5-CAIR mutase</shortName>
        <ecNumber evidence="3 4">5.4.99.18</ecNumber>
    </recommendedName>
    <alternativeName>
        <fullName evidence="3">5-(carboxyamino)imidazole ribonucleotide mutase</fullName>
    </alternativeName>
</protein>
<dbReference type="Gene3D" id="3.40.50.1970">
    <property type="match status" value="1"/>
</dbReference>
<evidence type="ECO:0000313" key="7">
    <source>
        <dbReference type="EMBL" id="MBI3015342.1"/>
    </source>
</evidence>
<comment type="similarity">
    <text evidence="3">Belongs to the AIR carboxylase family. Class I subfamily.</text>
</comment>
<comment type="caution">
    <text evidence="7">The sequence shown here is derived from an EMBL/GenBank/DDBJ whole genome shotgun (WGS) entry which is preliminary data.</text>
</comment>
<dbReference type="SUPFAM" id="SSF52255">
    <property type="entry name" value="N5-CAIR mutase (phosphoribosylaminoimidazole carboxylase, PurE)"/>
    <property type="match status" value="1"/>
</dbReference>
<comment type="catalytic activity">
    <reaction evidence="3 4">
        <text>5-carboxyamino-1-(5-phospho-D-ribosyl)imidazole + H(+) = 5-amino-1-(5-phospho-D-ribosyl)imidazole-4-carboxylate</text>
        <dbReference type="Rhea" id="RHEA:13193"/>
        <dbReference type="ChEBI" id="CHEBI:15378"/>
        <dbReference type="ChEBI" id="CHEBI:58730"/>
        <dbReference type="ChEBI" id="CHEBI:77657"/>
        <dbReference type="EC" id="5.4.99.18"/>
    </reaction>
</comment>
<evidence type="ECO:0000259" key="6">
    <source>
        <dbReference type="SMART" id="SM01001"/>
    </source>
</evidence>
<dbReference type="EC" id="5.4.99.18" evidence="3 4"/>
<evidence type="ECO:0000256" key="2">
    <source>
        <dbReference type="ARBA" id="ARBA00023235"/>
    </source>
</evidence>
<evidence type="ECO:0000256" key="1">
    <source>
        <dbReference type="ARBA" id="ARBA00022755"/>
    </source>
</evidence>
<dbReference type="AlphaFoldDB" id="A0A932GQH4"/>
<feature type="binding site" evidence="3 5">
    <location>
        <position position="42"/>
    </location>
    <ligand>
        <name>substrate</name>
    </ligand>
</feature>
<feature type="binding site" evidence="3 5">
    <location>
        <position position="12"/>
    </location>
    <ligand>
        <name>substrate</name>
    </ligand>
</feature>
<keyword evidence="7" id="KW-0456">Lyase</keyword>
<sequence length="168" mass="17452">MAGPKVGVVMGSTSDQEIMEECLKALDEFGVPYELTVSSAHRSPARTSEYARRAAERGVQVLIAGAGGAAHLAGVLAAETILPVIGVPIDSSPLQGFDALLATVQMPRGTPVATMAVGKSGARNAGILAVQILALSDPDLSQKLRDFKQKMSQGVEEADRKLKGKRGG</sequence>
<dbReference type="GO" id="GO:0034023">
    <property type="term" value="F:5-(carboxyamino)imidazole ribonucleotide mutase activity"/>
    <property type="evidence" value="ECO:0007669"/>
    <property type="project" value="UniProtKB-UniRule"/>
</dbReference>
<dbReference type="GO" id="GO:0006189">
    <property type="term" value="P:'de novo' IMP biosynthetic process"/>
    <property type="evidence" value="ECO:0007669"/>
    <property type="project" value="UniProtKB-UniRule"/>
</dbReference>
<dbReference type="EMBL" id="JACPSX010000187">
    <property type="protein sequence ID" value="MBI3015342.1"/>
    <property type="molecule type" value="Genomic_DNA"/>
</dbReference>
<feature type="domain" description="PurE" evidence="6">
    <location>
        <begin position="4"/>
        <end position="155"/>
    </location>
</feature>
<feature type="binding site" evidence="3 5">
    <location>
        <position position="15"/>
    </location>
    <ligand>
        <name>substrate</name>
    </ligand>
</feature>
<name>A0A932GQH4_UNCTE</name>
<proteinExistence type="inferred from homology"/>
<dbReference type="InterPro" id="IPR033747">
    <property type="entry name" value="PurE_ClassI"/>
</dbReference>
<gene>
    <name evidence="3 7" type="primary">purE</name>
    <name evidence="7" type="ORF">HYY65_09850</name>
</gene>
<dbReference type="PANTHER" id="PTHR23046:SF2">
    <property type="entry name" value="PHOSPHORIBOSYLAMINOIMIDAZOLE CARBOXYLASE"/>
    <property type="match status" value="1"/>
</dbReference>
<evidence type="ECO:0000256" key="3">
    <source>
        <dbReference type="HAMAP-Rule" id="MF_01929"/>
    </source>
</evidence>
<evidence type="ECO:0000313" key="8">
    <source>
        <dbReference type="Proteomes" id="UP000741360"/>
    </source>
</evidence>
<dbReference type="NCBIfam" id="TIGR01162">
    <property type="entry name" value="purE"/>
    <property type="match status" value="1"/>
</dbReference>
<dbReference type="GO" id="GO:0016829">
    <property type="term" value="F:lyase activity"/>
    <property type="evidence" value="ECO:0007669"/>
    <property type="project" value="UniProtKB-KW"/>
</dbReference>
<dbReference type="PANTHER" id="PTHR23046">
    <property type="entry name" value="PHOSPHORIBOSYLAMINOIMIDAZOLE CARBOXYLASE CATALYTIC SUBUNIT"/>
    <property type="match status" value="1"/>
</dbReference>
<keyword evidence="2 3" id="KW-0413">Isomerase</keyword>
<organism evidence="7 8">
    <name type="scientific">Tectimicrobiota bacterium</name>
    <dbReference type="NCBI Taxonomy" id="2528274"/>
    <lineage>
        <taxon>Bacteria</taxon>
        <taxon>Pseudomonadati</taxon>
        <taxon>Nitrospinota/Tectimicrobiota group</taxon>
        <taxon>Candidatus Tectimicrobiota</taxon>
    </lineage>
</organism>
<evidence type="ECO:0000256" key="4">
    <source>
        <dbReference type="PIRNR" id="PIRNR001338"/>
    </source>
</evidence>
<dbReference type="InterPro" id="IPR024694">
    <property type="entry name" value="PurE_prokaryotes"/>
</dbReference>
<keyword evidence="1 3" id="KW-0658">Purine biosynthesis</keyword>
<dbReference type="InterPro" id="IPR000031">
    <property type="entry name" value="PurE_dom"/>
</dbReference>